<dbReference type="STRING" id="716816.BST96_07315"/>
<keyword evidence="2" id="KW-1185">Reference proteome</keyword>
<dbReference type="KEGG" id="osg:BST96_07315"/>
<accession>A0A1X9N773</accession>
<proteinExistence type="predicted"/>
<evidence type="ECO:0000313" key="2">
    <source>
        <dbReference type="Proteomes" id="UP000193450"/>
    </source>
</evidence>
<sequence>MWIKIHLITMIQKAWQKRNITNRRTPIRNLHRITGNQVAKESEMLSTQMVKSILDVRKAGLAQGFHY</sequence>
<evidence type="ECO:0000313" key="1">
    <source>
        <dbReference type="EMBL" id="ARN73940.1"/>
    </source>
</evidence>
<gene>
    <name evidence="1" type="ORF">BST96_07315</name>
</gene>
<dbReference type="AlphaFoldDB" id="A0A1X9N773"/>
<reference evidence="1 2" key="1">
    <citation type="submission" date="2016-11" db="EMBL/GenBank/DDBJ databases">
        <title>Trade-off between light-utilization and light-protection in marine flavobacteria.</title>
        <authorList>
            <person name="Kumagai Y."/>
        </authorList>
    </citation>
    <scope>NUCLEOTIDE SEQUENCE [LARGE SCALE GENOMIC DNA]</scope>
    <source>
        <strain evidence="1 2">NBRC 107125</strain>
    </source>
</reference>
<dbReference type="Proteomes" id="UP000193450">
    <property type="component" value="Chromosome"/>
</dbReference>
<protein>
    <submittedName>
        <fullName evidence="1">Uncharacterized protein</fullName>
    </submittedName>
</protein>
<dbReference type="EMBL" id="CP019343">
    <property type="protein sequence ID" value="ARN73940.1"/>
    <property type="molecule type" value="Genomic_DNA"/>
</dbReference>
<organism evidence="1 2">
    <name type="scientific">Oceanicoccus sagamiensis</name>
    <dbReference type="NCBI Taxonomy" id="716816"/>
    <lineage>
        <taxon>Bacteria</taxon>
        <taxon>Pseudomonadati</taxon>
        <taxon>Pseudomonadota</taxon>
        <taxon>Gammaproteobacteria</taxon>
        <taxon>Cellvibrionales</taxon>
        <taxon>Spongiibacteraceae</taxon>
        <taxon>Oceanicoccus</taxon>
    </lineage>
</organism>
<name>A0A1X9N773_9GAMM</name>